<evidence type="ECO:0000313" key="3">
    <source>
        <dbReference type="Proteomes" id="UP000614047"/>
    </source>
</evidence>
<keyword evidence="3" id="KW-1185">Reference proteome</keyword>
<name>A0A931DGI6_9ACTN</name>
<protein>
    <recommendedName>
        <fullName evidence="1">DUF8094 domain-containing protein</fullName>
    </recommendedName>
</protein>
<dbReference type="AlphaFoldDB" id="A0A931DGI6"/>
<dbReference type="PROSITE" id="PS51257">
    <property type="entry name" value="PROKAR_LIPOPROTEIN"/>
    <property type="match status" value="1"/>
</dbReference>
<organism evidence="2 3">
    <name type="scientific">Actinomadura viridis</name>
    <dbReference type="NCBI Taxonomy" id="58110"/>
    <lineage>
        <taxon>Bacteria</taxon>
        <taxon>Bacillati</taxon>
        <taxon>Actinomycetota</taxon>
        <taxon>Actinomycetes</taxon>
        <taxon>Streptosporangiales</taxon>
        <taxon>Thermomonosporaceae</taxon>
        <taxon>Actinomadura</taxon>
    </lineage>
</organism>
<dbReference type="InterPro" id="IPR058407">
    <property type="entry name" value="DUF8094"/>
</dbReference>
<accession>A0A931DGI6</accession>
<dbReference type="RefSeq" id="WP_197009338.1">
    <property type="nucleotide sequence ID" value="NZ_BAABES010000013.1"/>
</dbReference>
<evidence type="ECO:0000313" key="2">
    <source>
        <dbReference type="EMBL" id="MBG6086318.1"/>
    </source>
</evidence>
<feature type="domain" description="DUF8094" evidence="1">
    <location>
        <begin position="62"/>
        <end position="347"/>
    </location>
</feature>
<dbReference type="Proteomes" id="UP000614047">
    <property type="component" value="Unassembled WGS sequence"/>
</dbReference>
<dbReference type="EMBL" id="JADOUA010000001">
    <property type="protein sequence ID" value="MBG6086318.1"/>
    <property type="molecule type" value="Genomic_DNA"/>
</dbReference>
<reference evidence="2" key="1">
    <citation type="submission" date="2020-11" db="EMBL/GenBank/DDBJ databases">
        <title>Sequencing the genomes of 1000 actinobacteria strains.</title>
        <authorList>
            <person name="Klenk H.-P."/>
        </authorList>
    </citation>
    <scope>NUCLEOTIDE SEQUENCE</scope>
    <source>
        <strain evidence="2">DSM 43175</strain>
    </source>
</reference>
<sequence length="359" mass="38359">MENRTAAPRGKGLRATAALIGLLVPFTAGGCAVGDAIGGVVGGAADAPAKSRTTAPPPPPIPALTQAEAKIALALYAKRSNAVHRRLDPRLASSVYTGSSLQMEIAKYRVFKANRVKIQQSRYGQTLAAAPLFSAHPKWFFAAMTDRGDSPAVRDLVVLVQDRAGGPWRAAYTPLSTRKVTGALAPGVDVADNPAVVPAADSSLGTAPGQVSAAIADVLNQGSRSPHLRSFVLPDWAKERYRALREDRKVFRRNGWTGTAAYAASRAPVYAVRTKSGGALVWTAVELREDFRHTGRGNGITWEHDSWGDLLKPTTGRSKVNRALTTVERLELAAYVPPKGRGRIQFLATRWAPISITGR</sequence>
<gene>
    <name evidence="2" type="ORF">IW256_000431</name>
</gene>
<evidence type="ECO:0000259" key="1">
    <source>
        <dbReference type="Pfam" id="PF26366"/>
    </source>
</evidence>
<comment type="caution">
    <text evidence="2">The sequence shown here is derived from an EMBL/GenBank/DDBJ whole genome shotgun (WGS) entry which is preliminary data.</text>
</comment>
<proteinExistence type="predicted"/>
<dbReference type="Pfam" id="PF26366">
    <property type="entry name" value="DUF8094"/>
    <property type="match status" value="1"/>
</dbReference>